<dbReference type="HOGENOM" id="CLU_020207_1_0_2"/>
<dbReference type="GO" id="GO:0016787">
    <property type="term" value="F:hydrolase activity"/>
    <property type="evidence" value="ECO:0007669"/>
    <property type="project" value="UniProtKB-KW"/>
</dbReference>
<dbReference type="KEGG" id="tko:TK0333"/>
<dbReference type="AlphaFoldDB" id="Q5JG31"/>
<organism evidence="5 6">
    <name type="scientific">Thermococcus kodakarensis (strain ATCC BAA-918 / JCM 12380 / KOD1)</name>
    <name type="common">Pyrococcus kodakaraensis (strain KOD1)</name>
    <dbReference type="NCBI Taxonomy" id="69014"/>
    <lineage>
        <taxon>Archaea</taxon>
        <taxon>Methanobacteriati</taxon>
        <taxon>Methanobacteriota</taxon>
        <taxon>Thermococci</taxon>
        <taxon>Thermococcales</taxon>
        <taxon>Thermococcaceae</taxon>
        <taxon>Thermococcus</taxon>
    </lineage>
</organism>
<dbReference type="PANTHER" id="PTHR34698">
    <property type="entry name" value="5-OXOPROLINASE SUBUNIT B"/>
    <property type="match status" value="1"/>
</dbReference>
<keyword evidence="1" id="KW-0547">Nucleotide-binding</keyword>
<gene>
    <name evidence="5" type="ordered locus">TK0333</name>
</gene>
<evidence type="ECO:0000259" key="4">
    <source>
        <dbReference type="SMART" id="SM00796"/>
    </source>
</evidence>
<dbReference type="eggNOG" id="arCOG05809">
    <property type="taxonomic scope" value="Archaea"/>
</dbReference>
<sequence>MNIKPLGDSALLISFGEVIDDEVNARVHAVARAIEGKDFGWLVEVVPAYSSLAVIFDPLKVTFEDVKKAVEPLLDVSTGAFKGRKIEIPVLYGGEYGPDIEFVAEYNGLGVDDVIEIHSGKTYRVHFLGFLPGFAYLSPVDERIATPRLERPRLKVPAGSVGIAGRQTGIYPIESPGGWRLIGRTPLRLFDPSREPPTLLQPGDEVRFVPISEEEFVELYRGEWRSKQ</sequence>
<dbReference type="SUPFAM" id="SSF50891">
    <property type="entry name" value="Cyclophilin-like"/>
    <property type="match status" value="1"/>
</dbReference>
<evidence type="ECO:0000313" key="5">
    <source>
        <dbReference type="EMBL" id="BAD84522.1"/>
    </source>
</evidence>
<proteinExistence type="predicted"/>
<dbReference type="PANTHER" id="PTHR34698:SF2">
    <property type="entry name" value="5-OXOPROLINASE SUBUNIT B"/>
    <property type="match status" value="1"/>
</dbReference>
<dbReference type="PATRIC" id="fig|69014.16.peg.330"/>
<dbReference type="EnsemblBacteria" id="BAD84522">
    <property type="protein sequence ID" value="BAD84522"/>
    <property type="gene ID" value="TK0333"/>
</dbReference>
<name>Q5JG31_THEKO</name>
<dbReference type="RefSeq" id="WP_011249288.1">
    <property type="nucleotide sequence ID" value="NC_006624.1"/>
</dbReference>
<dbReference type="InParanoid" id="Q5JG31"/>
<feature type="domain" description="Carboxyltransferase" evidence="4">
    <location>
        <begin position="1"/>
        <end position="200"/>
    </location>
</feature>
<dbReference type="STRING" id="69014.TK0333"/>
<evidence type="ECO:0000256" key="2">
    <source>
        <dbReference type="ARBA" id="ARBA00022801"/>
    </source>
</evidence>
<dbReference type="Pfam" id="PF02682">
    <property type="entry name" value="CT_C_D"/>
    <property type="match status" value="1"/>
</dbReference>
<dbReference type="Proteomes" id="UP000000536">
    <property type="component" value="Chromosome"/>
</dbReference>
<keyword evidence="3" id="KW-0067">ATP-binding</keyword>
<dbReference type="InterPro" id="IPR029000">
    <property type="entry name" value="Cyclophilin-like_dom_sf"/>
</dbReference>
<dbReference type="Gene3D" id="3.30.1360.40">
    <property type="match status" value="1"/>
</dbReference>
<dbReference type="InterPro" id="IPR003833">
    <property type="entry name" value="CT_C_D"/>
</dbReference>
<keyword evidence="6" id="KW-1185">Reference proteome</keyword>
<dbReference type="PhylomeDB" id="Q5JG31"/>
<dbReference type="InterPro" id="IPR010016">
    <property type="entry name" value="PxpB"/>
</dbReference>
<dbReference type="SUPFAM" id="SSF160467">
    <property type="entry name" value="PH0987 N-terminal domain-like"/>
    <property type="match status" value="1"/>
</dbReference>
<dbReference type="OrthoDB" id="84558at2157"/>
<evidence type="ECO:0000313" key="6">
    <source>
        <dbReference type="Proteomes" id="UP000000536"/>
    </source>
</evidence>
<dbReference type="EMBL" id="AP006878">
    <property type="protein sequence ID" value="BAD84522.1"/>
    <property type="molecule type" value="Genomic_DNA"/>
</dbReference>
<keyword evidence="2 5" id="KW-0378">Hydrolase</keyword>
<dbReference type="NCBIfam" id="TIGR00370">
    <property type="entry name" value="5-oxoprolinase subunit PxpB"/>
    <property type="match status" value="1"/>
</dbReference>
<dbReference type="SMART" id="SM00796">
    <property type="entry name" value="AHS1"/>
    <property type="match status" value="1"/>
</dbReference>
<evidence type="ECO:0000256" key="3">
    <source>
        <dbReference type="ARBA" id="ARBA00022840"/>
    </source>
</evidence>
<accession>Q5JG31</accession>
<dbReference type="Gene3D" id="2.40.100.10">
    <property type="entry name" value="Cyclophilin-like"/>
    <property type="match status" value="1"/>
</dbReference>
<protein>
    <submittedName>
        <fullName evidence="5">Allophanate hydrolase, subunit 1</fullName>
    </submittedName>
</protein>
<dbReference type="GeneID" id="78446838"/>
<dbReference type="GO" id="GO:0005524">
    <property type="term" value="F:ATP binding"/>
    <property type="evidence" value="ECO:0007669"/>
    <property type="project" value="UniProtKB-KW"/>
</dbReference>
<reference evidence="5 6" key="1">
    <citation type="journal article" date="2005" name="Genome Res.">
        <title>Complete genome sequence of the hyperthermophilic archaeon Thermococcus kodakaraensis KOD1 and comparison with Pyrococcus genomes.</title>
        <authorList>
            <person name="Fukui T."/>
            <person name="Atomi H."/>
            <person name="Kanai T."/>
            <person name="Matsumi R."/>
            <person name="Fujiwara S."/>
            <person name="Imanaka T."/>
        </authorList>
    </citation>
    <scope>NUCLEOTIDE SEQUENCE [LARGE SCALE GENOMIC DNA]</scope>
    <source>
        <strain evidence="6">ATCC BAA-918 / JCM 12380 / KOD1</strain>
    </source>
</reference>
<evidence type="ECO:0000256" key="1">
    <source>
        <dbReference type="ARBA" id="ARBA00022741"/>
    </source>
</evidence>